<evidence type="ECO:0000313" key="1">
    <source>
        <dbReference type="EMBL" id="OQQ81599.1"/>
    </source>
</evidence>
<name>A0A1V9QLD9_9LACO</name>
<protein>
    <submittedName>
        <fullName evidence="1">Uncharacterized protein</fullName>
    </submittedName>
</protein>
<accession>A0A1V9QLD9</accession>
<dbReference type="Proteomes" id="UP000192638">
    <property type="component" value="Unassembled WGS sequence"/>
</dbReference>
<gene>
    <name evidence="1" type="ORF">B6U60_10025</name>
</gene>
<reference evidence="1 2" key="1">
    <citation type="submission" date="2017-03" db="EMBL/GenBank/DDBJ databases">
        <title>Phylogenomics and comparative genomics of Lactobacillus salivarius, a mammalian gut commensal.</title>
        <authorList>
            <person name="Harris H.M."/>
        </authorList>
    </citation>
    <scope>NUCLEOTIDE SEQUENCE [LARGE SCALE GENOMIC DNA]</scope>
    <source>
        <strain evidence="1 2">LMG 14477</strain>
    </source>
</reference>
<proteinExistence type="predicted"/>
<dbReference type="RefSeq" id="WP_081531132.1">
    <property type="nucleotide sequence ID" value="NZ_NBEB01000110.1"/>
</dbReference>
<organism evidence="1 2">
    <name type="scientific">Ligilactobacillus salivarius</name>
    <dbReference type="NCBI Taxonomy" id="1624"/>
    <lineage>
        <taxon>Bacteria</taxon>
        <taxon>Bacillati</taxon>
        <taxon>Bacillota</taxon>
        <taxon>Bacilli</taxon>
        <taxon>Lactobacillales</taxon>
        <taxon>Lactobacillaceae</taxon>
        <taxon>Ligilactobacillus</taxon>
    </lineage>
</organism>
<dbReference type="AlphaFoldDB" id="A0A1V9QLD9"/>
<comment type="caution">
    <text evidence="1">The sequence shown here is derived from an EMBL/GenBank/DDBJ whole genome shotgun (WGS) entry which is preliminary data.</text>
</comment>
<sequence>MADPKLTKTPDMGEVQAKDFVEQFSESITKLTQALSTTRPQAMTQGNTIQMYKFTTDMASTTSVGEGEDIPLSGVKRTKDRSFTVNFEKARKAISIEEVQRVGYDMAVQQTDKRILKEIQKNVRKGFFDFLATAPTDLGAQGGLQNAIAQSVGKLQVLFDDDAVDTIVFINPMDAAKYLGAADITNGASVGFGLTLLNNFMGGVTLIMNSSVPEGTFYATVKDNINLMYLDTNGESRKLFENKSITTDETGLIALVRDDNTTNLTNQSTLYWGIKIFPEVANGVIKGTLAAPVKA</sequence>
<dbReference type="EMBL" id="NBEB01000110">
    <property type="protein sequence ID" value="OQQ81599.1"/>
    <property type="molecule type" value="Genomic_DNA"/>
</dbReference>
<evidence type="ECO:0000313" key="2">
    <source>
        <dbReference type="Proteomes" id="UP000192638"/>
    </source>
</evidence>